<evidence type="ECO:0008006" key="3">
    <source>
        <dbReference type="Google" id="ProtNLM"/>
    </source>
</evidence>
<proteinExistence type="predicted"/>
<dbReference type="Pfam" id="PF14234">
    <property type="entry name" value="DUF4336"/>
    <property type="match status" value="1"/>
</dbReference>
<dbReference type="PANTHER" id="PTHR33835:SF1">
    <property type="entry name" value="METALLO-BETA-LACTAMASE DOMAIN-CONTAINING PROTEIN"/>
    <property type="match status" value="1"/>
</dbReference>
<keyword evidence="2" id="KW-1185">Reference proteome</keyword>
<reference evidence="1" key="1">
    <citation type="journal article" date="2021" name="New Phytol.">
        <title>Evolutionary innovations through gain and loss of genes in the ectomycorrhizal Boletales.</title>
        <authorList>
            <person name="Wu G."/>
            <person name="Miyauchi S."/>
            <person name="Morin E."/>
            <person name="Kuo A."/>
            <person name="Drula E."/>
            <person name="Varga T."/>
            <person name="Kohler A."/>
            <person name="Feng B."/>
            <person name="Cao Y."/>
            <person name="Lipzen A."/>
            <person name="Daum C."/>
            <person name="Hundley H."/>
            <person name="Pangilinan J."/>
            <person name="Johnson J."/>
            <person name="Barry K."/>
            <person name="LaButti K."/>
            <person name="Ng V."/>
            <person name="Ahrendt S."/>
            <person name="Min B."/>
            <person name="Choi I.G."/>
            <person name="Park H."/>
            <person name="Plett J.M."/>
            <person name="Magnuson J."/>
            <person name="Spatafora J.W."/>
            <person name="Nagy L.G."/>
            <person name="Henrissat B."/>
            <person name="Grigoriev I.V."/>
            <person name="Yang Z.L."/>
            <person name="Xu J."/>
            <person name="Martin F.M."/>
        </authorList>
    </citation>
    <scope>NUCLEOTIDE SEQUENCE</scope>
    <source>
        <strain evidence="1">KKN 215</strain>
    </source>
</reference>
<protein>
    <recommendedName>
        <fullName evidence="3">DUF4336 domain-containing protein</fullName>
    </recommendedName>
</protein>
<accession>A0A8K0XQT9</accession>
<sequence>MSTSPTENPKPDVVIREVATNVWTFSRPLNLFNRLPVGGRSTAIKLKDGSIWLLASTPLNDETKAKLKELGNDVKYIMAPNVMHHMFLKPYKDEFPGAKVIGPKDLNKKKEAEGWQLDEVFDADHPEVKHGFEDEIDACFFSGYTNQDVAFHHKASRTAMGADLLFNLPGTEQYTFSDTSPYFPVLSWLRPYHLLLRLFIWKTEANFDKMKRDASIVANWDFDRYIPCHGNVIESGAKAAWKDAYSRYGV</sequence>
<dbReference type="AlphaFoldDB" id="A0A8K0XQT9"/>
<gene>
    <name evidence="1" type="ORF">BXZ70DRAFT_77713</name>
</gene>
<evidence type="ECO:0000313" key="1">
    <source>
        <dbReference type="EMBL" id="KAH8101818.1"/>
    </source>
</evidence>
<comment type="caution">
    <text evidence="1">The sequence shown here is derived from an EMBL/GenBank/DDBJ whole genome shotgun (WGS) entry which is preliminary data.</text>
</comment>
<evidence type="ECO:0000313" key="2">
    <source>
        <dbReference type="Proteomes" id="UP000813824"/>
    </source>
</evidence>
<dbReference type="EMBL" id="JAEVFJ010000011">
    <property type="protein sequence ID" value="KAH8101818.1"/>
    <property type="molecule type" value="Genomic_DNA"/>
</dbReference>
<dbReference type="InterPro" id="IPR036866">
    <property type="entry name" value="RibonucZ/Hydroxyglut_hydro"/>
</dbReference>
<dbReference type="OrthoDB" id="421671at2759"/>
<dbReference type="PANTHER" id="PTHR33835">
    <property type="entry name" value="YALI0C07656P"/>
    <property type="match status" value="1"/>
</dbReference>
<dbReference type="Proteomes" id="UP000813824">
    <property type="component" value="Unassembled WGS sequence"/>
</dbReference>
<dbReference type="SUPFAM" id="SSF56281">
    <property type="entry name" value="Metallo-hydrolase/oxidoreductase"/>
    <property type="match status" value="1"/>
</dbReference>
<name>A0A8K0XQT9_9AGAR</name>
<dbReference type="InterPro" id="IPR025638">
    <property type="entry name" value="DUF4336"/>
</dbReference>
<organism evidence="1 2">
    <name type="scientific">Cristinia sonorae</name>
    <dbReference type="NCBI Taxonomy" id="1940300"/>
    <lineage>
        <taxon>Eukaryota</taxon>
        <taxon>Fungi</taxon>
        <taxon>Dikarya</taxon>
        <taxon>Basidiomycota</taxon>
        <taxon>Agaricomycotina</taxon>
        <taxon>Agaricomycetes</taxon>
        <taxon>Agaricomycetidae</taxon>
        <taxon>Agaricales</taxon>
        <taxon>Pleurotineae</taxon>
        <taxon>Stephanosporaceae</taxon>
        <taxon>Cristinia</taxon>
    </lineage>
</organism>
<dbReference type="Gene3D" id="3.60.15.10">
    <property type="entry name" value="Ribonuclease Z/Hydroxyacylglutathione hydrolase-like"/>
    <property type="match status" value="1"/>
</dbReference>